<keyword evidence="2" id="KW-1185">Reference proteome</keyword>
<dbReference type="EMBL" id="CP008889">
    <property type="protein sequence ID" value="AIF41476.1"/>
    <property type="molecule type" value="Genomic_DNA"/>
</dbReference>
<dbReference type="RefSeq" id="WP_006943707.1">
    <property type="nucleotide sequence ID" value="NZ_CAKZHM010000134.1"/>
</dbReference>
<dbReference type="AlphaFoldDB" id="A0A075JGY6"/>
<evidence type="ECO:0000313" key="1">
    <source>
        <dbReference type="EMBL" id="AIF41476.1"/>
    </source>
</evidence>
<organism evidence="1 2">
    <name type="scientific">Dermacoccus nishinomiyaensis</name>
    <dbReference type="NCBI Taxonomy" id="1274"/>
    <lineage>
        <taxon>Bacteria</taxon>
        <taxon>Bacillati</taxon>
        <taxon>Actinomycetota</taxon>
        <taxon>Actinomycetes</taxon>
        <taxon>Micrococcales</taxon>
        <taxon>Dermacoccaceae</taxon>
        <taxon>Dermacoccus</taxon>
    </lineage>
</organism>
<gene>
    <name evidence="1" type="ORF">HX89_11630</name>
</gene>
<protein>
    <submittedName>
        <fullName evidence="1">Uncharacterized protein</fullName>
    </submittedName>
</protein>
<dbReference type="GeneID" id="41841734"/>
<dbReference type="OrthoDB" id="3268863at2"/>
<sequence>MAMIETPAGAHVPGDADAPGLSERDRAMLAFEREWWKLPGAKEAAIKERFGLTSTQYYQQLNKLADTEAALAADPLLVKRIQRRRAGRRRTV</sequence>
<evidence type="ECO:0000313" key="2">
    <source>
        <dbReference type="Proteomes" id="UP000027986"/>
    </source>
</evidence>
<proteinExistence type="predicted"/>
<dbReference type="Pfam" id="PF11662">
    <property type="entry name" value="DUF3263"/>
    <property type="match status" value="1"/>
</dbReference>
<dbReference type="eggNOG" id="ENOG5032SVJ">
    <property type="taxonomic scope" value="Bacteria"/>
</dbReference>
<dbReference type="HOGENOM" id="CLU_108860_1_1_11"/>
<dbReference type="Proteomes" id="UP000027986">
    <property type="component" value="Chromosome"/>
</dbReference>
<dbReference type="InterPro" id="IPR021678">
    <property type="entry name" value="DUF3263"/>
</dbReference>
<name>A0A075JGY6_9MICO</name>
<accession>A0A075JGY6</accession>
<reference evidence="1 2" key="1">
    <citation type="submission" date="2014-07" db="EMBL/GenBank/DDBJ databases">
        <title>Genome Sequencing of Dermacoccus nishinomiyaensis.</title>
        <authorList>
            <person name="Hong K.W."/>
            <person name="Chan K.G."/>
        </authorList>
    </citation>
    <scope>NUCLEOTIDE SEQUENCE [LARGE SCALE GENOMIC DNA]</scope>
    <source>
        <strain evidence="1 2">M25</strain>
    </source>
</reference>
<dbReference type="KEGG" id="dni:HX89_11630"/>